<reference evidence="1" key="1">
    <citation type="journal article" date="2019" name="Beilstein J. Org. Chem.">
        <title>Nanangenines: drimane sesquiterpenoids as the dominant metabolite cohort of a novel Australian fungus, Aspergillus nanangensis.</title>
        <authorList>
            <person name="Lacey H.J."/>
            <person name="Gilchrist C.L.M."/>
            <person name="Crombie A."/>
            <person name="Kalaitzis J.A."/>
            <person name="Vuong D."/>
            <person name="Rutledge P.J."/>
            <person name="Turner P."/>
            <person name="Pitt J.I."/>
            <person name="Lacey E."/>
            <person name="Chooi Y.H."/>
            <person name="Piggott A.M."/>
        </authorList>
    </citation>
    <scope>NUCLEOTIDE SEQUENCE</scope>
    <source>
        <strain evidence="1">MST-FP2251</strain>
    </source>
</reference>
<name>A0AAD4CXE9_ASPNN</name>
<dbReference type="EMBL" id="VCAU01000004">
    <property type="protein sequence ID" value="KAF9894233.1"/>
    <property type="molecule type" value="Genomic_DNA"/>
</dbReference>
<dbReference type="PANTHER" id="PTHR37563">
    <property type="entry name" value="PHYTANOYL-COA DIOXYGENASE FAMILY PROTEIN (AFU_ORTHOLOGUE AFUA_2G03330)"/>
    <property type="match status" value="1"/>
</dbReference>
<dbReference type="SUPFAM" id="SSF51197">
    <property type="entry name" value="Clavaminate synthase-like"/>
    <property type="match status" value="1"/>
</dbReference>
<protein>
    <recommendedName>
        <fullName evidence="3">Phytanoyl-CoA dioxygenase family protein</fullName>
    </recommendedName>
</protein>
<proteinExistence type="predicted"/>
<accession>A0AAD4CXE9</accession>
<comment type="caution">
    <text evidence="1">The sequence shown here is derived from an EMBL/GenBank/DDBJ whole genome shotgun (WGS) entry which is preliminary data.</text>
</comment>
<dbReference type="AlphaFoldDB" id="A0AAD4CXE9"/>
<keyword evidence="2" id="KW-1185">Reference proteome</keyword>
<dbReference type="InterPro" id="IPR051961">
    <property type="entry name" value="Fungal_Metabolite_Diox"/>
</dbReference>
<evidence type="ECO:0000313" key="1">
    <source>
        <dbReference type="EMBL" id="KAF9894233.1"/>
    </source>
</evidence>
<dbReference type="Proteomes" id="UP001194746">
    <property type="component" value="Unassembled WGS sequence"/>
</dbReference>
<evidence type="ECO:0008006" key="3">
    <source>
        <dbReference type="Google" id="ProtNLM"/>
    </source>
</evidence>
<dbReference type="Gene3D" id="2.60.120.620">
    <property type="entry name" value="q2cbj1_9rhob like domain"/>
    <property type="match status" value="1"/>
</dbReference>
<sequence length="300" mass="32913">MTAALHEVASDVSNTDAAVAALIQDGGVVIRGLLSQETLDTIEQDVRPFLNADKPWKGDFFPPETRRVFGLAGKSPTFMHNLVAAPLYQAVCDALLTSTHQAYTGLKLETSISKPQLNNTVVFSIRPGARNQELHRDDMIHHNHLAAITAAEYQPGRDAGIGLFVAGKKATRANGATRFIPGSHLWDTLSPPEEGLAVYAELEAGDAFIMLSSCFHGGSANTTAGEERLIYSCFMTKGYLRQEENQYLASSVEAVRKYSVEMQQLIGYRVSQPFLGWVDLDDPRKVLVGAEWEDKRGDLF</sequence>
<organism evidence="1 2">
    <name type="scientific">Aspergillus nanangensis</name>
    <dbReference type="NCBI Taxonomy" id="2582783"/>
    <lineage>
        <taxon>Eukaryota</taxon>
        <taxon>Fungi</taxon>
        <taxon>Dikarya</taxon>
        <taxon>Ascomycota</taxon>
        <taxon>Pezizomycotina</taxon>
        <taxon>Eurotiomycetes</taxon>
        <taxon>Eurotiomycetidae</taxon>
        <taxon>Eurotiales</taxon>
        <taxon>Aspergillaceae</taxon>
        <taxon>Aspergillus</taxon>
        <taxon>Aspergillus subgen. Circumdati</taxon>
    </lineage>
</organism>
<dbReference type="PANTHER" id="PTHR37563:SF2">
    <property type="entry name" value="PHYTANOYL-COA DIOXYGENASE FAMILY PROTEIN (AFU_ORTHOLOGUE AFUA_2G03330)"/>
    <property type="match status" value="1"/>
</dbReference>
<reference evidence="1" key="2">
    <citation type="submission" date="2020-02" db="EMBL/GenBank/DDBJ databases">
        <authorList>
            <person name="Gilchrist C.L.M."/>
            <person name="Chooi Y.-H."/>
        </authorList>
    </citation>
    <scope>NUCLEOTIDE SEQUENCE</scope>
    <source>
        <strain evidence="1">MST-FP2251</strain>
    </source>
</reference>
<dbReference type="InterPro" id="IPR008775">
    <property type="entry name" value="Phytyl_CoA_dOase-like"/>
</dbReference>
<dbReference type="Pfam" id="PF05721">
    <property type="entry name" value="PhyH"/>
    <property type="match status" value="1"/>
</dbReference>
<evidence type="ECO:0000313" key="2">
    <source>
        <dbReference type="Proteomes" id="UP001194746"/>
    </source>
</evidence>
<gene>
    <name evidence="1" type="ORF">FE257_007735</name>
</gene>